<evidence type="ECO:0000259" key="8">
    <source>
        <dbReference type="PROSITE" id="PS50113"/>
    </source>
</evidence>
<evidence type="ECO:0000256" key="4">
    <source>
        <dbReference type="ARBA" id="ARBA00022679"/>
    </source>
</evidence>
<dbReference type="NCBIfam" id="TIGR00229">
    <property type="entry name" value="sensory_box"/>
    <property type="match status" value="2"/>
</dbReference>
<dbReference type="Pfam" id="PF00989">
    <property type="entry name" value="PAS"/>
    <property type="match status" value="1"/>
</dbReference>
<dbReference type="PANTHER" id="PTHR43304">
    <property type="entry name" value="PHYTOCHROME-LIKE PROTEIN CPH1"/>
    <property type="match status" value="1"/>
</dbReference>
<reference evidence="9 10" key="1">
    <citation type="submission" date="2024-09" db="EMBL/GenBank/DDBJ databases">
        <title>Floridaenema gen nov. (Aerosakkonemataceae, Aerosakkonematales ord. nov., Cyanobacteria) from benthic tropical and subtropical fresh waters, with the description of four new species.</title>
        <authorList>
            <person name="Moretto J.A."/>
            <person name="Berthold D.E."/>
            <person name="Lefler F.W."/>
            <person name="Huang I.-S."/>
            <person name="Laughinghouse H. IV."/>
        </authorList>
    </citation>
    <scope>NUCLEOTIDE SEQUENCE [LARGE SCALE GENOMIC DNA]</scope>
    <source>
        <strain evidence="9 10">BLCC-F167</strain>
    </source>
</reference>
<evidence type="ECO:0000259" key="6">
    <source>
        <dbReference type="PROSITE" id="PS50046"/>
    </source>
</evidence>
<dbReference type="PANTHER" id="PTHR43304:SF1">
    <property type="entry name" value="PAC DOMAIN-CONTAINING PROTEIN"/>
    <property type="match status" value="1"/>
</dbReference>
<feature type="domain" description="Phytochrome chromophore attachment site" evidence="6">
    <location>
        <begin position="216"/>
        <end position="263"/>
    </location>
</feature>
<feature type="domain" description="PAC" evidence="8">
    <location>
        <begin position="77"/>
        <end position="129"/>
    </location>
</feature>
<gene>
    <name evidence="9" type="ORF">ACE1CA_31210</name>
</gene>
<sequence>MSVESLINNIPGAIYRRLYDCDWTMEFISDAIADISGYAALDFIDNRIRSFASIIHPNDKKNIEQSISESINYGKSYILEYQIIHADGNIKWVYEKGQAIFSNLGEVEYLDGAIFDITDRKIAELALRDSEYRYYTLTKSSPVGIFRIDRQGNCLYVNERWCEIVGISLEEALDKDWVEAIYSDDRERVFQEFDPSRNRNKKLLVTITQRIHQSLNLEEILNTTVREVRKLLNSDRVLVYRIWQDGTGSVVTEAVVSDCEAIL</sequence>
<comment type="caution">
    <text evidence="9">The sequence shown here is derived from an EMBL/GenBank/DDBJ whole genome shotgun (WGS) entry which is preliminary data.</text>
</comment>
<dbReference type="SMART" id="SM00086">
    <property type="entry name" value="PAC"/>
    <property type="match status" value="1"/>
</dbReference>
<dbReference type="CDD" id="cd00130">
    <property type="entry name" value="PAS"/>
    <property type="match status" value="2"/>
</dbReference>
<dbReference type="SUPFAM" id="SSF55781">
    <property type="entry name" value="GAF domain-like"/>
    <property type="match status" value="1"/>
</dbReference>
<dbReference type="EC" id="2.7.13.3" evidence="2"/>
<dbReference type="SMART" id="SM00091">
    <property type="entry name" value="PAS"/>
    <property type="match status" value="2"/>
</dbReference>
<keyword evidence="3" id="KW-0597">Phosphoprotein</keyword>
<organism evidence="9 10">
    <name type="scientific">Floridaenema evergladense BLCC-F167</name>
    <dbReference type="NCBI Taxonomy" id="3153639"/>
    <lineage>
        <taxon>Bacteria</taxon>
        <taxon>Bacillati</taxon>
        <taxon>Cyanobacteriota</taxon>
        <taxon>Cyanophyceae</taxon>
        <taxon>Oscillatoriophycideae</taxon>
        <taxon>Aerosakkonematales</taxon>
        <taxon>Aerosakkonemataceae</taxon>
        <taxon>Floridanema</taxon>
        <taxon>Floridanema evergladense</taxon>
    </lineage>
</organism>
<dbReference type="InterPro" id="IPR013655">
    <property type="entry name" value="PAS_fold_3"/>
</dbReference>
<dbReference type="Proteomes" id="UP001576780">
    <property type="component" value="Unassembled WGS sequence"/>
</dbReference>
<dbReference type="EMBL" id="JBHFNT010000288">
    <property type="protein sequence ID" value="MFB2838982.1"/>
    <property type="molecule type" value="Genomic_DNA"/>
</dbReference>
<dbReference type="PROSITE" id="PS50046">
    <property type="entry name" value="PHYTOCHROME_2"/>
    <property type="match status" value="1"/>
</dbReference>
<keyword evidence="5" id="KW-0418">Kinase</keyword>
<name>A0ABV4WVX4_9CYAN</name>
<dbReference type="PROSITE" id="PS50112">
    <property type="entry name" value="PAS"/>
    <property type="match status" value="2"/>
</dbReference>
<dbReference type="InterPro" id="IPR000700">
    <property type="entry name" value="PAS-assoc_C"/>
</dbReference>
<dbReference type="InterPro" id="IPR001610">
    <property type="entry name" value="PAC"/>
</dbReference>
<evidence type="ECO:0000256" key="1">
    <source>
        <dbReference type="ARBA" id="ARBA00000085"/>
    </source>
</evidence>
<dbReference type="Pfam" id="PF08447">
    <property type="entry name" value="PAS_3"/>
    <property type="match status" value="1"/>
</dbReference>
<comment type="catalytic activity">
    <reaction evidence="1">
        <text>ATP + protein L-histidine = ADP + protein N-phospho-L-histidine.</text>
        <dbReference type="EC" id="2.7.13.3"/>
    </reaction>
</comment>
<dbReference type="InterPro" id="IPR013767">
    <property type="entry name" value="PAS_fold"/>
</dbReference>
<keyword evidence="10" id="KW-1185">Reference proteome</keyword>
<feature type="domain" description="PAS" evidence="7">
    <location>
        <begin position="1"/>
        <end position="74"/>
    </location>
</feature>
<dbReference type="Gene3D" id="3.30.450.40">
    <property type="match status" value="1"/>
</dbReference>
<dbReference type="Gene3D" id="3.30.450.20">
    <property type="entry name" value="PAS domain"/>
    <property type="match status" value="2"/>
</dbReference>
<evidence type="ECO:0000313" key="10">
    <source>
        <dbReference type="Proteomes" id="UP001576780"/>
    </source>
</evidence>
<dbReference type="PROSITE" id="PS50113">
    <property type="entry name" value="PAC"/>
    <property type="match status" value="1"/>
</dbReference>
<dbReference type="InterPro" id="IPR000014">
    <property type="entry name" value="PAS"/>
</dbReference>
<evidence type="ECO:0000313" key="9">
    <source>
        <dbReference type="EMBL" id="MFB2838982.1"/>
    </source>
</evidence>
<dbReference type="RefSeq" id="WP_413281270.1">
    <property type="nucleotide sequence ID" value="NZ_JBHFNT010000288.1"/>
</dbReference>
<keyword evidence="4" id="KW-0808">Transferase</keyword>
<dbReference type="SUPFAM" id="SSF55785">
    <property type="entry name" value="PYP-like sensor domain (PAS domain)"/>
    <property type="match status" value="2"/>
</dbReference>
<evidence type="ECO:0000256" key="5">
    <source>
        <dbReference type="ARBA" id="ARBA00022777"/>
    </source>
</evidence>
<dbReference type="InterPro" id="IPR029016">
    <property type="entry name" value="GAF-like_dom_sf"/>
</dbReference>
<protein>
    <recommendedName>
        <fullName evidence="2">histidine kinase</fullName>
        <ecNumber evidence="2">2.7.13.3</ecNumber>
    </recommendedName>
</protein>
<dbReference type="InterPro" id="IPR052162">
    <property type="entry name" value="Sensor_kinase/Photoreceptor"/>
</dbReference>
<accession>A0ABV4WVX4</accession>
<dbReference type="InterPro" id="IPR035965">
    <property type="entry name" value="PAS-like_dom_sf"/>
</dbReference>
<evidence type="ECO:0000256" key="2">
    <source>
        <dbReference type="ARBA" id="ARBA00012438"/>
    </source>
</evidence>
<evidence type="ECO:0000256" key="3">
    <source>
        <dbReference type="ARBA" id="ARBA00022553"/>
    </source>
</evidence>
<feature type="domain" description="PAS" evidence="7">
    <location>
        <begin position="130"/>
        <end position="200"/>
    </location>
</feature>
<proteinExistence type="predicted"/>
<evidence type="ECO:0000259" key="7">
    <source>
        <dbReference type="PROSITE" id="PS50112"/>
    </source>
</evidence>
<dbReference type="InterPro" id="IPR016132">
    <property type="entry name" value="Phyto_chromo_attachment"/>
</dbReference>